<keyword evidence="4 7" id="KW-0418">Kinase</keyword>
<dbReference type="PANTHER" id="PTHR43085">
    <property type="entry name" value="HEXOKINASE FAMILY MEMBER"/>
    <property type="match status" value="1"/>
</dbReference>
<dbReference type="PANTHER" id="PTHR43085:SF1">
    <property type="entry name" value="PSEUDOURIDINE KINASE-RELATED"/>
    <property type="match status" value="1"/>
</dbReference>
<accession>A0AB74U7R6</accession>
<protein>
    <submittedName>
        <fullName evidence="7">Sugar kinase</fullName>
    </submittedName>
</protein>
<comment type="similarity">
    <text evidence="1">Belongs to the carbohydrate kinase PfkB family.</text>
</comment>
<dbReference type="GO" id="GO:0005524">
    <property type="term" value="F:ATP binding"/>
    <property type="evidence" value="ECO:0007669"/>
    <property type="project" value="UniProtKB-KW"/>
</dbReference>
<organism evidence="7">
    <name type="scientific">Salinicola endophyticus</name>
    <dbReference type="NCBI Taxonomy" id="1949083"/>
    <lineage>
        <taxon>Bacteria</taxon>
        <taxon>Pseudomonadati</taxon>
        <taxon>Pseudomonadota</taxon>
        <taxon>Gammaproteobacteria</taxon>
        <taxon>Oceanospirillales</taxon>
        <taxon>Halomonadaceae</taxon>
        <taxon>Salinicola</taxon>
    </lineage>
</organism>
<reference evidence="7" key="1">
    <citation type="submission" date="2024-06" db="EMBL/GenBank/DDBJ databases">
        <title>Complete genome of Salinicola endophyticus HNIBRBA4755.</title>
        <authorList>
            <person name="Shin S.Y."/>
            <person name="Kang H."/>
            <person name="Song J."/>
        </authorList>
    </citation>
    <scope>NUCLEOTIDE SEQUENCE</scope>
    <source>
        <strain evidence="7">HNIBRBA4755</strain>
    </source>
</reference>
<keyword evidence="5" id="KW-0067">ATP-binding</keyword>
<name>A0AB74U7R6_9GAMM</name>
<dbReference type="EMBL" id="CP159578">
    <property type="protein sequence ID" value="XCJ78613.1"/>
    <property type="molecule type" value="Genomic_DNA"/>
</dbReference>
<dbReference type="CDD" id="cd01166">
    <property type="entry name" value="KdgK"/>
    <property type="match status" value="1"/>
</dbReference>
<evidence type="ECO:0000259" key="6">
    <source>
        <dbReference type="Pfam" id="PF00294"/>
    </source>
</evidence>
<dbReference type="PROSITE" id="PS00584">
    <property type="entry name" value="PFKB_KINASES_2"/>
    <property type="match status" value="1"/>
</dbReference>
<feature type="domain" description="Carbohydrate kinase PfkB" evidence="6">
    <location>
        <begin position="40"/>
        <end position="310"/>
    </location>
</feature>
<dbReference type="InterPro" id="IPR029056">
    <property type="entry name" value="Ribokinase-like"/>
</dbReference>
<evidence type="ECO:0000256" key="5">
    <source>
        <dbReference type="ARBA" id="ARBA00022840"/>
    </source>
</evidence>
<dbReference type="Pfam" id="PF00294">
    <property type="entry name" value="PfkB"/>
    <property type="match status" value="1"/>
</dbReference>
<dbReference type="InterPro" id="IPR011611">
    <property type="entry name" value="PfkB_dom"/>
</dbReference>
<gene>
    <name evidence="7" type="ORF">ABV408_14380</name>
</gene>
<keyword evidence="2" id="KW-0808">Transferase</keyword>
<dbReference type="SUPFAM" id="SSF53613">
    <property type="entry name" value="Ribokinase-like"/>
    <property type="match status" value="1"/>
</dbReference>
<dbReference type="GO" id="GO:0016301">
    <property type="term" value="F:kinase activity"/>
    <property type="evidence" value="ECO:0007669"/>
    <property type="project" value="UniProtKB-KW"/>
</dbReference>
<dbReference type="InterPro" id="IPR050306">
    <property type="entry name" value="PfkB_Carbo_kinase"/>
</dbReference>
<evidence type="ECO:0000256" key="2">
    <source>
        <dbReference type="ARBA" id="ARBA00022679"/>
    </source>
</evidence>
<dbReference type="InterPro" id="IPR002173">
    <property type="entry name" value="Carboh/pur_kinase_PfkB_CS"/>
</dbReference>
<evidence type="ECO:0000313" key="7">
    <source>
        <dbReference type="EMBL" id="XCJ78613.1"/>
    </source>
</evidence>
<sequence length="328" mass="34484">MSDAKPFFDIVTAGELLAEFVAERRGQRFTEAGRFLGPFPSGAPAIFASQAARMGARVAYAGCVGADGFGELIRERLTADGIDIGAVACDPERPTGTAFVRYRDDGERDFVFNLAHSAAARLALDEAGLARLADTRYLHVMGSSLTSPAAIALIDALVTRVHARGGQVSFDPNIRPELMRDSASREAVLRRVDDCDIFLPSEADIAWLGQGQGESEGEAEADTVARLLATKRLSLLVLKRAERGSEAFRAGEHQRVGAFSVTERDPTGAGDCFGGALIAALAAGDSLTRALTLASAAGAHAVTRIGPMEGASDRATLDALIASHGDLK</sequence>
<evidence type="ECO:0000256" key="3">
    <source>
        <dbReference type="ARBA" id="ARBA00022741"/>
    </source>
</evidence>
<dbReference type="AlphaFoldDB" id="A0AB74U7R6"/>
<proteinExistence type="inferred from homology"/>
<dbReference type="Gene3D" id="3.40.1190.20">
    <property type="match status" value="1"/>
</dbReference>
<evidence type="ECO:0000256" key="1">
    <source>
        <dbReference type="ARBA" id="ARBA00010688"/>
    </source>
</evidence>
<dbReference type="RefSeq" id="WP_353979591.1">
    <property type="nucleotide sequence ID" value="NZ_CP159578.1"/>
</dbReference>
<keyword evidence="3" id="KW-0547">Nucleotide-binding</keyword>
<evidence type="ECO:0000256" key="4">
    <source>
        <dbReference type="ARBA" id="ARBA00022777"/>
    </source>
</evidence>